<dbReference type="RefSeq" id="XP_025518488.1">
    <property type="nucleotide sequence ID" value="XM_025659657.1"/>
</dbReference>
<dbReference type="EMBL" id="KZ825057">
    <property type="protein sequence ID" value="RAH60566.1"/>
    <property type="molecule type" value="Genomic_DNA"/>
</dbReference>
<dbReference type="AlphaFoldDB" id="A0A8G1R5P6"/>
<dbReference type="Proteomes" id="UP000249526">
    <property type="component" value="Unassembled WGS sequence"/>
</dbReference>
<reference evidence="1 2" key="1">
    <citation type="submission" date="2018-02" db="EMBL/GenBank/DDBJ databases">
        <title>The genomes of Aspergillus section Nigri reveals drivers in fungal speciation.</title>
        <authorList>
            <consortium name="DOE Joint Genome Institute"/>
            <person name="Vesth T.C."/>
            <person name="Nybo J."/>
            <person name="Theobald S."/>
            <person name="Brandl J."/>
            <person name="Frisvad J.C."/>
            <person name="Nielsen K.F."/>
            <person name="Lyhne E.K."/>
            <person name="Kogle M.E."/>
            <person name="Kuo A."/>
            <person name="Riley R."/>
            <person name="Clum A."/>
            <person name="Nolan M."/>
            <person name="Lipzen A."/>
            <person name="Salamov A."/>
            <person name="Henrissat B."/>
            <person name="Wiebenga A."/>
            <person name="De vries R.P."/>
            <person name="Grigoriev I.V."/>
            <person name="Mortensen U.H."/>
            <person name="Andersen M.R."/>
            <person name="Baker S.E."/>
        </authorList>
    </citation>
    <scope>NUCLEOTIDE SEQUENCE [LARGE SCALE GENOMIC DNA]</scope>
    <source>
        <strain evidence="1 2">CBS 112811</strain>
    </source>
</reference>
<protein>
    <submittedName>
        <fullName evidence="1">Uncharacterized protein</fullName>
    </submittedName>
</protein>
<dbReference type="GeneID" id="37163059"/>
<evidence type="ECO:0000313" key="2">
    <source>
        <dbReference type="Proteomes" id="UP000249526"/>
    </source>
</evidence>
<accession>A0A8G1R5P6</accession>
<organism evidence="1 2">
    <name type="scientific">Aspergillus piperis CBS 112811</name>
    <dbReference type="NCBI Taxonomy" id="1448313"/>
    <lineage>
        <taxon>Eukaryota</taxon>
        <taxon>Fungi</taxon>
        <taxon>Dikarya</taxon>
        <taxon>Ascomycota</taxon>
        <taxon>Pezizomycotina</taxon>
        <taxon>Eurotiomycetes</taxon>
        <taxon>Eurotiomycetidae</taxon>
        <taxon>Eurotiales</taxon>
        <taxon>Aspergillaceae</taxon>
        <taxon>Aspergillus</taxon>
        <taxon>Aspergillus subgen. Circumdati</taxon>
    </lineage>
</organism>
<sequence length="326" mass="37659">MPSNNIAEQLESLWKELVVKTPEVLVDKENQVSDLVLDEYLIDRSHMGPYSLEDLENEDQGTTGADIYGPQTLFPAEAPIHFQPMSRAELEKYPILPSEQPRMRDYDPAIADESPNAQKNRIYQWAYHLLKWVSYSVSQCGVRENANTLDERLHRRRKLKNIHWPDPFYLGCKLFGAYPSVHDHWGAILRIEPDKIDGHRIYPHLTIGLALSHCGNESSMLYEELAVIISAMKCRALQPRVPEDKALFEEDIETIKSMPREFGDEKTFPLLLLSFPGPQNFRYFQVCMRGIRMLILQSKLYSFEKKETAPIELLVRLAMSQPLSKN</sequence>
<evidence type="ECO:0000313" key="1">
    <source>
        <dbReference type="EMBL" id="RAH60566.1"/>
    </source>
</evidence>
<proteinExistence type="predicted"/>
<name>A0A8G1R5P6_9EURO</name>
<gene>
    <name evidence="1" type="ORF">BO85DRAFT_447141</name>
</gene>
<keyword evidence="2" id="KW-1185">Reference proteome</keyword>